<keyword evidence="5" id="KW-0233">DNA recombination</keyword>
<gene>
    <name evidence="8" type="ORF">ACFSJ0_55295</name>
</gene>
<feature type="domain" description="Probable transposase IS891/IS1136/IS1341" evidence="6">
    <location>
        <begin position="175"/>
        <end position="278"/>
    </location>
</feature>
<dbReference type="InterPro" id="IPR010095">
    <property type="entry name" value="Cas12f1-like_TNB"/>
</dbReference>
<dbReference type="PANTHER" id="PTHR30405">
    <property type="entry name" value="TRANSPOSASE"/>
    <property type="match status" value="1"/>
</dbReference>
<dbReference type="RefSeq" id="WP_308127393.1">
    <property type="nucleotide sequence ID" value="NZ_JAHKRM010000030.1"/>
</dbReference>
<evidence type="ECO:0000256" key="4">
    <source>
        <dbReference type="ARBA" id="ARBA00023125"/>
    </source>
</evidence>
<sequence length="386" mass="43243">MKVVVRVKLMPQADQAAALSATLRAVNDAANWVSAVAFEHGVPREYALRKHTYAELKRRGLGAQAAQHTIKKVRDAYTTLQANLRAGNLGKKGSQRRTTAESKPISFRPEAAHPFDDRCLSWQYDAQTVSIWTTAGRIKNVRFACSADALKTLRQHRRGESDLVERDGVFYLIAVCEVPEVPLNEQPGGWLGVDLGIVNIATVDGMTRFNGRGLNRHRKRQLELRRKLQAKATKSARRRLKHRRRTESRHAANVNHIISKKIVTEAARTCSGIALEDLGGIRDRVRLRKPQRVTFHSWAFRQLGTFLAYKARRAGVPLVYVDPAYTSQECADCHHIDKNNRVDQALFICRNCGVVAHADRNASRNIAARGEAAWNAGRESRVPATP</sequence>
<protein>
    <submittedName>
        <fullName evidence="8">RNA-guided endonuclease InsQ/TnpB family protein</fullName>
    </submittedName>
</protein>
<keyword evidence="3" id="KW-0815">Transposition</keyword>
<evidence type="ECO:0000259" key="6">
    <source>
        <dbReference type="Pfam" id="PF01385"/>
    </source>
</evidence>
<evidence type="ECO:0000313" key="9">
    <source>
        <dbReference type="Proteomes" id="UP001597097"/>
    </source>
</evidence>
<keyword evidence="8" id="KW-0378">Hydrolase</keyword>
<evidence type="ECO:0000256" key="1">
    <source>
        <dbReference type="ARBA" id="ARBA00008761"/>
    </source>
</evidence>
<evidence type="ECO:0000256" key="3">
    <source>
        <dbReference type="ARBA" id="ARBA00022578"/>
    </source>
</evidence>
<evidence type="ECO:0000256" key="2">
    <source>
        <dbReference type="ARBA" id="ARBA00011044"/>
    </source>
</evidence>
<comment type="similarity">
    <text evidence="1">In the C-terminal section; belongs to the transposase 35 family.</text>
</comment>
<name>A0ABW4GVD9_9ACTN</name>
<dbReference type="Proteomes" id="UP001597097">
    <property type="component" value="Unassembled WGS sequence"/>
</dbReference>
<keyword evidence="8" id="KW-0540">Nuclease</keyword>
<organism evidence="8 9">
    <name type="scientific">Nonomuraea guangzhouensis</name>
    <dbReference type="NCBI Taxonomy" id="1291555"/>
    <lineage>
        <taxon>Bacteria</taxon>
        <taxon>Bacillati</taxon>
        <taxon>Actinomycetota</taxon>
        <taxon>Actinomycetes</taxon>
        <taxon>Streptosporangiales</taxon>
        <taxon>Streptosporangiaceae</taxon>
        <taxon>Nonomuraea</taxon>
    </lineage>
</organism>
<accession>A0ABW4GVD9</accession>
<dbReference type="Pfam" id="PF07282">
    <property type="entry name" value="Cas12f1-like_TNB"/>
    <property type="match status" value="1"/>
</dbReference>
<keyword evidence="8" id="KW-0255">Endonuclease</keyword>
<evidence type="ECO:0000313" key="8">
    <source>
        <dbReference type="EMBL" id="MFD1546289.1"/>
    </source>
</evidence>
<keyword evidence="4" id="KW-0238">DNA-binding</keyword>
<dbReference type="NCBIfam" id="TIGR01766">
    <property type="entry name" value="IS200/IS605 family accessory protein TnpB-like domain"/>
    <property type="match status" value="1"/>
</dbReference>
<dbReference type="PANTHER" id="PTHR30405:SF11">
    <property type="entry name" value="RNA-GUIDED DNA ENDONUCLEASE RV2885C-RELATED"/>
    <property type="match status" value="1"/>
</dbReference>
<dbReference type="Pfam" id="PF01385">
    <property type="entry name" value="OrfB_IS605"/>
    <property type="match status" value="1"/>
</dbReference>
<feature type="domain" description="Cas12f1-like TNB" evidence="7">
    <location>
        <begin position="300"/>
        <end position="366"/>
    </location>
</feature>
<keyword evidence="9" id="KW-1185">Reference proteome</keyword>
<dbReference type="EMBL" id="JBHUCM010000064">
    <property type="protein sequence ID" value="MFD1546289.1"/>
    <property type="molecule type" value="Genomic_DNA"/>
</dbReference>
<evidence type="ECO:0000259" key="7">
    <source>
        <dbReference type="Pfam" id="PF07282"/>
    </source>
</evidence>
<evidence type="ECO:0000256" key="5">
    <source>
        <dbReference type="ARBA" id="ARBA00023172"/>
    </source>
</evidence>
<reference evidence="9" key="1">
    <citation type="journal article" date="2019" name="Int. J. Syst. Evol. Microbiol.">
        <title>The Global Catalogue of Microorganisms (GCM) 10K type strain sequencing project: providing services to taxonomists for standard genome sequencing and annotation.</title>
        <authorList>
            <consortium name="The Broad Institute Genomics Platform"/>
            <consortium name="The Broad Institute Genome Sequencing Center for Infectious Disease"/>
            <person name="Wu L."/>
            <person name="Ma J."/>
        </authorList>
    </citation>
    <scope>NUCLEOTIDE SEQUENCE [LARGE SCALE GENOMIC DNA]</scope>
    <source>
        <strain evidence="9">CGMCC 1.15399</strain>
    </source>
</reference>
<dbReference type="NCBIfam" id="NF040570">
    <property type="entry name" value="guided_TnpB"/>
    <property type="match status" value="1"/>
</dbReference>
<comment type="caution">
    <text evidence="8">The sequence shown here is derived from an EMBL/GenBank/DDBJ whole genome shotgun (WGS) entry which is preliminary data.</text>
</comment>
<dbReference type="InterPro" id="IPR051399">
    <property type="entry name" value="RNA-guided_DNA_endo/Transpos"/>
</dbReference>
<proteinExistence type="inferred from homology"/>
<dbReference type="GO" id="GO:0004519">
    <property type="term" value="F:endonuclease activity"/>
    <property type="evidence" value="ECO:0007669"/>
    <property type="project" value="UniProtKB-KW"/>
</dbReference>
<dbReference type="InterPro" id="IPR001959">
    <property type="entry name" value="Transposase"/>
</dbReference>
<comment type="similarity">
    <text evidence="2">In the N-terminal section; belongs to the transposase 2 family.</text>
</comment>